<dbReference type="EMBL" id="BGZK01000441">
    <property type="protein sequence ID" value="GBP43758.1"/>
    <property type="molecule type" value="Genomic_DNA"/>
</dbReference>
<sequence>MVSDRAAGNIKRRTAPRAARRLNRPGGRRARAGRGPPPPARHKTPSLRPPADIFHVGRKPPTHLCAGDHLCKFNADTARLKFIFVCIYNSAFLTDPR</sequence>
<keyword evidence="3" id="KW-1185">Reference proteome</keyword>
<evidence type="ECO:0000313" key="3">
    <source>
        <dbReference type="Proteomes" id="UP000299102"/>
    </source>
</evidence>
<name>A0A4C1VXL4_EUMVA</name>
<dbReference type="Proteomes" id="UP000299102">
    <property type="component" value="Unassembled WGS sequence"/>
</dbReference>
<organism evidence="2 3">
    <name type="scientific">Eumeta variegata</name>
    <name type="common">Bagworm moth</name>
    <name type="synonym">Eumeta japonica</name>
    <dbReference type="NCBI Taxonomy" id="151549"/>
    <lineage>
        <taxon>Eukaryota</taxon>
        <taxon>Metazoa</taxon>
        <taxon>Ecdysozoa</taxon>
        <taxon>Arthropoda</taxon>
        <taxon>Hexapoda</taxon>
        <taxon>Insecta</taxon>
        <taxon>Pterygota</taxon>
        <taxon>Neoptera</taxon>
        <taxon>Endopterygota</taxon>
        <taxon>Lepidoptera</taxon>
        <taxon>Glossata</taxon>
        <taxon>Ditrysia</taxon>
        <taxon>Tineoidea</taxon>
        <taxon>Psychidae</taxon>
        <taxon>Oiketicinae</taxon>
        <taxon>Eumeta</taxon>
    </lineage>
</organism>
<feature type="region of interest" description="Disordered" evidence="1">
    <location>
        <begin position="1"/>
        <end position="52"/>
    </location>
</feature>
<comment type="caution">
    <text evidence="2">The sequence shown here is derived from an EMBL/GenBank/DDBJ whole genome shotgun (WGS) entry which is preliminary data.</text>
</comment>
<dbReference type="AlphaFoldDB" id="A0A4C1VXL4"/>
<protein>
    <submittedName>
        <fullName evidence="2">Uncharacterized protein</fullName>
    </submittedName>
</protein>
<gene>
    <name evidence="2" type="ORF">EVAR_29740_1</name>
</gene>
<evidence type="ECO:0000313" key="2">
    <source>
        <dbReference type="EMBL" id="GBP43758.1"/>
    </source>
</evidence>
<evidence type="ECO:0000256" key="1">
    <source>
        <dbReference type="SAM" id="MobiDB-lite"/>
    </source>
</evidence>
<feature type="compositionally biased region" description="Basic residues" evidence="1">
    <location>
        <begin position="10"/>
        <end position="32"/>
    </location>
</feature>
<proteinExistence type="predicted"/>
<reference evidence="2 3" key="1">
    <citation type="journal article" date="2019" name="Commun. Biol.">
        <title>The bagworm genome reveals a unique fibroin gene that provides high tensile strength.</title>
        <authorList>
            <person name="Kono N."/>
            <person name="Nakamura H."/>
            <person name="Ohtoshi R."/>
            <person name="Tomita M."/>
            <person name="Numata K."/>
            <person name="Arakawa K."/>
        </authorList>
    </citation>
    <scope>NUCLEOTIDE SEQUENCE [LARGE SCALE GENOMIC DNA]</scope>
</reference>
<accession>A0A4C1VXL4</accession>